<dbReference type="Gene3D" id="3.30.780.10">
    <property type="entry name" value="SUI1-like domain"/>
    <property type="match status" value="1"/>
</dbReference>
<dbReference type="SUPFAM" id="SSF55159">
    <property type="entry name" value="eIF1-like"/>
    <property type="match status" value="1"/>
</dbReference>
<feature type="compositionally biased region" description="Basic residues" evidence="1">
    <location>
        <begin position="210"/>
        <end position="220"/>
    </location>
</feature>
<name>A0A146K5S0_9EUKA</name>
<feature type="non-terminal residue" evidence="3">
    <location>
        <position position="1"/>
    </location>
</feature>
<dbReference type="Pfam" id="PF21023">
    <property type="entry name" value="DENR_N"/>
    <property type="match status" value="1"/>
</dbReference>
<keyword evidence="3" id="KW-0648">Protein biosynthesis</keyword>
<gene>
    <name evidence="3" type="ORF">TPC1_15910</name>
</gene>
<proteinExistence type="predicted"/>
<dbReference type="InterPro" id="IPR001950">
    <property type="entry name" value="SUI1"/>
</dbReference>
<accession>A0A146K5S0</accession>
<feature type="region of interest" description="Disordered" evidence="1">
    <location>
        <begin position="61"/>
        <end position="96"/>
    </location>
</feature>
<evidence type="ECO:0000259" key="2">
    <source>
        <dbReference type="PROSITE" id="PS50296"/>
    </source>
</evidence>
<sequence length="236" mass="26966">KRHEPVYCDMCGFPVAYCQFRSISKQKEFGCYDWLLKTHPDLFTQIYGETKLVEEIQKVEEVQPEQNEQQQDQGDDEASGEDESEDDENAPQPTNKALKIDAKLVPPFGITIKPHLKRQANYVPILQIRAAMRGTKKWVTQIWNYVDFPLNPKEACSTLAKQFAGACGFTTMPDGTEEIIALQGNFVNECIMFFEKLGVPSDQIFIAQQQKHKGKKKDAKKKQEPKIKGHQQRGTK</sequence>
<dbReference type="PANTHER" id="PTHR12789">
    <property type="entry name" value="DENSITY-REGULATED PROTEIN HOMOLOG"/>
    <property type="match status" value="1"/>
</dbReference>
<feature type="domain" description="SUI1" evidence="2">
    <location>
        <begin position="126"/>
        <end position="198"/>
    </location>
</feature>
<feature type="region of interest" description="Disordered" evidence="1">
    <location>
        <begin position="208"/>
        <end position="236"/>
    </location>
</feature>
<protein>
    <submittedName>
        <fullName evidence="3">Translation initiation factor SUI1 family protein</fullName>
    </submittedName>
</protein>
<organism evidence="3">
    <name type="scientific">Trepomonas sp. PC1</name>
    <dbReference type="NCBI Taxonomy" id="1076344"/>
    <lineage>
        <taxon>Eukaryota</taxon>
        <taxon>Metamonada</taxon>
        <taxon>Diplomonadida</taxon>
        <taxon>Hexamitidae</taxon>
        <taxon>Hexamitinae</taxon>
        <taxon>Trepomonas</taxon>
    </lineage>
</organism>
<keyword evidence="3" id="KW-0396">Initiation factor</keyword>
<dbReference type="PANTHER" id="PTHR12789:SF0">
    <property type="entry name" value="DENSITY-REGULATED PROTEIN"/>
    <property type="match status" value="1"/>
</dbReference>
<feature type="non-terminal residue" evidence="3">
    <location>
        <position position="236"/>
    </location>
</feature>
<dbReference type="GO" id="GO:0003729">
    <property type="term" value="F:mRNA binding"/>
    <property type="evidence" value="ECO:0007669"/>
    <property type="project" value="TreeGrafter"/>
</dbReference>
<dbReference type="GO" id="GO:0001731">
    <property type="term" value="P:formation of translation preinitiation complex"/>
    <property type="evidence" value="ECO:0007669"/>
    <property type="project" value="TreeGrafter"/>
</dbReference>
<evidence type="ECO:0000256" key="1">
    <source>
        <dbReference type="SAM" id="MobiDB-lite"/>
    </source>
</evidence>
<dbReference type="InterPro" id="IPR036877">
    <property type="entry name" value="SUI1_dom_sf"/>
</dbReference>
<dbReference type="GO" id="GO:0002188">
    <property type="term" value="P:translation reinitiation"/>
    <property type="evidence" value="ECO:0007669"/>
    <property type="project" value="TreeGrafter"/>
</dbReference>
<dbReference type="PROSITE" id="PS50296">
    <property type="entry name" value="SUI1"/>
    <property type="match status" value="1"/>
</dbReference>
<dbReference type="InterPro" id="IPR048517">
    <property type="entry name" value="DENR_N"/>
</dbReference>
<feature type="compositionally biased region" description="Acidic residues" evidence="1">
    <location>
        <begin position="73"/>
        <end position="89"/>
    </location>
</feature>
<reference evidence="3" key="1">
    <citation type="submission" date="2015-07" db="EMBL/GenBank/DDBJ databases">
        <title>Adaptation to a free-living lifestyle via gene acquisitions in the diplomonad Trepomonas sp. PC1.</title>
        <authorList>
            <person name="Xu F."/>
            <person name="Jerlstrom-Hultqvist J."/>
            <person name="Kolisko M."/>
            <person name="Simpson A.G.B."/>
            <person name="Roger A.J."/>
            <person name="Svard S.G."/>
            <person name="Andersson J.O."/>
        </authorList>
    </citation>
    <scope>NUCLEOTIDE SEQUENCE</scope>
    <source>
        <strain evidence="3">PC1</strain>
    </source>
</reference>
<dbReference type="Pfam" id="PF01253">
    <property type="entry name" value="SUI1"/>
    <property type="match status" value="1"/>
</dbReference>
<dbReference type="EMBL" id="GDID01004383">
    <property type="protein sequence ID" value="JAP92223.1"/>
    <property type="molecule type" value="Transcribed_RNA"/>
</dbReference>
<dbReference type="GO" id="GO:0003743">
    <property type="term" value="F:translation initiation factor activity"/>
    <property type="evidence" value="ECO:0007669"/>
    <property type="project" value="UniProtKB-KW"/>
</dbReference>
<dbReference type="AlphaFoldDB" id="A0A146K5S0"/>
<evidence type="ECO:0000313" key="3">
    <source>
        <dbReference type="EMBL" id="JAP92223.1"/>
    </source>
</evidence>
<dbReference type="InterPro" id="IPR050318">
    <property type="entry name" value="DENR/SUI1_TIF"/>
</dbReference>